<accession>A0A6J6GSA3</accession>
<feature type="transmembrane region" description="Helical" evidence="1">
    <location>
        <begin position="54"/>
        <end position="77"/>
    </location>
</feature>
<protein>
    <submittedName>
        <fullName evidence="2">Unannotated protein</fullName>
    </submittedName>
</protein>
<sequence length="148" mass="16054">MPLPATTLLRRGCARRCAVCGGGGLFVYWVQMVPECPGCGFVFTRAPGQWLGSWFLNVCLAQTVVFAVLALGVGFTWPDPPIKAIAALAAVAAIAVPLAFFPYSRTLWVAIDLVMTPLDFDDGVLPGFMLEEDYEAFRREKEPPGPES</sequence>
<evidence type="ECO:0000256" key="1">
    <source>
        <dbReference type="SAM" id="Phobius"/>
    </source>
</evidence>
<dbReference type="Pfam" id="PF06170">
    <property type="entry name" value="DUF983"/>
    <property type="match status" value="1"/>
</dbReference>
<proteinExistence type="predicted"/>
<keyword evidence="1" id="KW-0472">Membrane</keyword>
<keyword evidence="1" id="KW-0812">Transmembrane</keyword>
<dbReference type="AlphaFoldDB" id="A0A6J6GSA3"/>
<keyword evidence="1" id="KW-1133">Transmembrane helix</keyword>
<evidence type="ECO:0000313" key="2">
    <source>
        <dbReference type="EMBL" id="CAB4599588.1"/>
    </source>
</evidence>
<gene>
    <name evidence="2" type="ORF">UFOPK1835_00295</name>
</gene>
<feature type="transmembrane region" description="Helical" evidence="1">
    <location>
        <begin position="84"/>
        <end position="103"/>
    </location>
</feature>
<dbReference type="EMBL" id="CAEZUP010000007">
    <property type="protein sequence ID" value="CAB4599588.1"/>
    <property type="molecule type" value="Genomic_DNA"/>
</dbReference>
<organism evidence="2">
    <name type="scientific">freshwater metagenome</name>
    <dbReference type="NCBI Taxonomy" id="449393"/>
    <lineage>
        <taxon>unclassified sequences</taxon>
        <taxon>metagenomes</taxon>
        <taxon>ecological metagenomes</taxon>
    </lineage>
</organism>
<dbReference type="InterPro" id="IPR009325">
    <property type="entry name" value="DUF983"/>
</dbReference>
<name>A0A6J6GSA3_9ZZZZ</name>
<reference evidence="2" key="1">
    <citation type="submission" date="2020-05" db="EMBL/GenBank/DDBJ databases">
        <authorList>
            <person name="Chiriac C."/>
            <person name="Salcher M."/>
            <person name="Ghai R."/>
            <person name="Kavagutti S V."/>
        </authorList>
    </citation>
    <scope>NUCLEOTIDE SEQUENCE</scope>
</reference>